<organism evidence="2 3">
    <name type="scientific">Candidatus Limisoma faecipullorum</name>
    <dbReference type="NCBI Taxonomy" id="2840854"/>
    <lineage>
        <taxon>Bacteria</taxon>
        <taxon>Pseudomonadati</taxon>
        <taxon>Bacteroidota</taxon>
        <taxon>Bacteroidia</taxon>
        <taxon>Bacteroidales</taxon>
        <taxon>Candidatus Limisoma</taxon>
    </lineage>
</organism>
<name>A0A9D9INY5_9BACT</name>
<accession>A0A9D9INY5</accession>
<keyword evidence="1" id="KW-0812">Transmembrane</keyword>
<feature type="transmembrane region" description="Helical" evidence="1">
    <location>
        <begin position="103"/>
        <end position="122"/>
    </location>
</feature>
<proteinExistence type="predicted"/>
<protein>
    <submittedName>
        <fullName evidence="2">Uncharacterized protein</fullName>
    </submittedName>
</protein>
<dbReference type="EMBL" id="JADIMC010000063">
    <property type="protein sequence ID" value="MBO8476429.1"/>
    <property type="molecule type" value="Genomic_DNA"/>
</dbReference>
<feature type="transmembrane region" description="Helical" evidence="1">
    <location>
        <begin position="12"/>
        <end position="30"/>
    </location>
</feature>
<feature type="transmembrane region" description="Helical" evidence="1">
    <location>
        <begin position="75"/>
        <end position="91"/>
    </location>
</feature>
<reference evidence="2" key="1">
    <citation type="submission" date="2020-10" db="EMBL/GenBank/DDBJ databases">
        <authorList>
            <person name="Gilroy R."/>
        </authorList>
    </citation>
    <scope>NUCLEOTIDE SEQUENCE</scope>
    <source>
        <strain evidence="2">6919</strain>
    </source>
</reference>
<reference evidence="2" key="2">
    <citation type="journal article" date="2021" name="PeerJ">
        <title>Extensive microbial diversity within the chicken gut microbiome revealed by metagenomics and culture.</title>
        <authorList>
            <person name="Gilroy R."/>
            <person name="Ravi A."/>
            <person name="Getino M."/>
            <person name="Pursley I."/>
            <person name="Horton D.L."/>
            <person name="Alikhan N.F."/>
            <person name="Baker D."/>
            <person name="Gharbi K."/>
            <person name="Hall N."/>
            <person name="Watson M."/>
            <person name="Adriaenssens E.M."/>
            <person name="Foster-Nyarko E."/>
            <person name="Jarju S."/>
            <person name="Secka A."/>
            <person name="Antonio M."/>
            <person name="Oren A."/>
            <person name="Chaudhuri R.R."/>
            <person name="La Ragione R."/>
            <person name="Hildebrand F."/>
            <person name="Pallen M.J."/>
        </authorList>
    </citation>
    <scope>NUCLEOTIDE SEQUENCE</scope>
    <source>
        <strain evidence="2">6919</strain>
    </source>
</reference>
<keyword evidence="1" id="KW-1133">Transmembrane helix</keyword>
<dbReference type="AlphaFoldDB" id="A0A9D9INY5"/>
<dbReference type="Proteomes" id="UP000823598">
    <property type="component" value="Unassembled WGS sequence"/>
</dbReference>
<sequence>MNKFLNEKNLDILLSLALLMLFVPALLPLFDMEGEWMIYVYTAGAILAVLSRVLQRAAYRKDKSIPLRVRRLKHIEFWSSMCYLVSAYFRVSDPYHPENWIAFLLAGAALQVYTSFMIPYQLKKAGREDNKNQ</sequence>
<gene>
    <name evidence="2" type="ORF">IAB88_05495</name>
</gene>
<evidence type="ECO:0000313" key="2">
    <source>
        <dbReference type="EMBL" id="MBO8476429.1"/>
    </source>
</evidence>
<comment type="caution">
    <text evidence="2">The sequence shown here is derived from an EMBL/GenBank/DDBJ whole genome shotgun (WGS) entry which is preliminary data.</text>
</comment>
<evidence type="ECO:0000256" key="1">
    <source>
        <dbReference type="SAM" id="Phobius"/>
    </source>
</evidence>
<keyword evidence="1" id="KW-0472">Membrane</keyword>
<evidence type="ECO:0000313" key="3">
    <source>
        <dbReference type="Proteomes" id="UP000823598"/>
    </source>
</evidence>
<feature type="transmembrane region" description="Helical" evidence="1">
    <location>
        <begin position="36"/>
        <end position="54"/>
    </location>
</feature>